<reference evidence="1" key="1">
    <citation type="journal article" date="2015" name="Nature">
        <title>Complex archaea that bridge the gap between prokaryotes and eukaryotes.</title>
        <authorList>
            <person name="Spang A."/>
            <person name="Saw J.H."/>
            <person name="Jorgensen S.L."/>
            <person name="Zaremba-Niedzwiedzka K."/>
            <person name="Martijn J."/>
            <person name="Lind A.E."/>
            <person name="van Eijk R."/>
            <person name="Schleper C."/>
            <person name="Guy L."/>
            <person name="Ettema T.J."/>
        </authorList>
    </citation>
    <scope>NUCLEOTIDE SEQUENCE</scope>
</reference>
<sequence length="84" mass="9473">MKSGIELVKELRKEEAGSYINASRAAGIGYATAKLEAWLREVDEWVRKDRASWQPSQTWGVGPVVEDIRRELLGTMRPISKNGE</sequence>
<dbReference type="EMBL" id="LAZR01047806">
    <property type="protein sequence ID" value="KKK93362.1"/>
    <property type="molecule type" value="Genomic_DNA"/>
</dbReference>
<proteinExistence type="predicted"/>
<name>A0A0F8ZHU9_9ZZZZ</name>
<evidence type="ECO:0000313" key="1">
    <source>
        <dbReference type="EMBL" id="KKK93362.1"/>
    </source>
</evidence>
<gene>
    <name evidence="1" type="ORF">LCGC14_2693630</name>
</gene>
<organism evidence="1">
    <name type="scientific">marine sediment metagenome</name>
    <dbReference type="NCBI Taxonomy" id="412755"/>
    <lineage>
        <taxon>unclassified sequences</taxon>
        <taxon>metagenomes</taxon>
        <taxon>ecological metagenomes</taxon>
    </lineage>
</organism>
<comment type="caution">
    <text evidence="1">The sequence shown here is derived from an EMBL/GenBank/DDBJ whole genome shotgun (WGS) entry which is preliminary data.</text>
</comment>
<protein>
    <submittedName>
        <fullName evidence="1">Uncharacterized protein</fullName>
    </submittedName>
</protein>
<accession>A0A0F8ZHU9</accession>
<dbReference type="AlphaFoldDB" id="A0A0F8ZHU9"/>